<keyword evidence="3" id="KW-1185">Reference proteome</keyword>
<dbReference type="AlphaFoldDB" id="A0AAW2BJG1"/>
<evidence type="ECO:0000313" key="3">
    <source>
        <dbReference type="Proteomes" id="UP001459277"/>
    </source>
</evidence>
<sequence length="182" mass="20123">MRDQDRHAAVPKFRLVNKDSLDKILEAEVFVNSDGQFRAAYIILGYKPISSSFQAPKCVIKAKDPCLHRISVAAPGFLLHEGASIPEGTLPTFPIFEGVPITKPPPQGTPDEAASSQPSNQEEDEETKKQKEVVEVSDFEDLYEAFAQPLSLEVSTNILGDFEESVPCAKDMGFQRKQRSTL</sequence>
<accession>A0AAW2BJG1</accession>
<reference evidence="2 3" key="1">
    <citation type="submission" date="2024-01" db="EMBL/GenBank/DDBJ databases">
        <title>A telomere-to-telomere, gap-free genome of sweet tea (Lithocarpus litseifolius).</title>
        <authorList>
            <person name="Zhou J."/>
        </authorList>
    </citation>
    <scope>NUCLEOTIDE SEQUENCE [LARGE SCALE GENOMIC DNA]</scope>
    <source>
        <strain evidence="2">Zhou-2022a</strain>
        <tissue evidence="2">Leaf</tissue>
    </source>
</reference>
<dbReference type="EMBL" id="JAZDWU010000012">
    <property type="protein sequence ID" value="KAK9984979.1"/>
    <property type="molecule type" value="Genomic_DNA"/>
</dbReference>
<gene>
    <name evidence="2" type="ORF">SO802_034504</name>
</gene>
<dbReference type="Proteomes" id="UP001459277">
    <property type="component" value="Unassembled WGS sequence"/>
</dbReference>
<feature type="region of interest" description="Disordered" evidence="1">
    <location>
        <begin position="97"/>
        <end position="134"/>
    </location>
</feature>
<organism evidence="2 3">
    <name type="scientific">Lithocarpus litseifolius</name>
    <dbReference type="NCBI Taxonomy" id="425828"/>
    <lineage>
        <taxon>Eukaryota</taxon>
        <taxon>Viridiplantae</taxon>
        <taxon>Streptophyta</taxon>
        <taxon>Embryophyta</taxon>
        <taxon>Tracheophyta</taxon>
        <taxon>Spermatophyta</taxon>
        <taxon>Magnoliopsida</taxon>
        <taxon>eudicotyledons</taxon>
        <taxon>Gunneridae</taxon>
        <taxon>Pentapetalae</taxon>
        <taxon>rosids</taxon>
        <taxon>fabids</taxon>
        <taxon>Fagales</taxon>
        <taxon>Fagaceae</taxon>
        <taxon>Lithocarpus</taxon>
    </lineage>
</organism>
<evidence type="ECO:0000313" key="2">
    <source>
        <dbReference type="EMBL" id="KAK9984979.1"/>
    </source>
</evidence>
<name>A0AAW2BJG1_9ROSI</name>
<proteinExistence type="predicted"/>
<protein>
    <submittedName>
        <fullName evidence="2">Uncharacterized protein</fullName>
    </submittedName>
</protein>
<evidence type="ECO:0000256" key="1">
    <source>
        <dbReference type="SAM" id="MobiDB-lite"/>
    </source>
</evidence>
<comment type="caution">
    <text evidence="2">The sequence shown here is derived from an EMBL/GenBank/DDBJ whole genome shotgun (WGS) entry which is preliminary data.</text>
</comment>